<dbReference type="SUPFAM" id="SSF46785">
    <property type="entry name" value="Winged helix' DNA-binding domain"/>
    <property type="match status" value="1"/>
</dbReference>
<accession>A0A2W5T3F1</accession>
<gene>
    <name evidence="2" type="ORF">DI536_27615</name>
</gene>
<evidence type="ECO:0000259" key="1">
    <source>
        <dbReference type="PROSITE" id="PS50995"/>
    </source>
</evidence>
<protein>
    <recommendedName>
        <fullName evidence="1">HTH marR-type domain-containing protein</fullName>
    </recommendedName>
</protein>
<comment type="caution">
    <text evidence="2">The sequence shown here is derived from an EMBL/GenBank/DDBJ whole genome shotgun (WGS) entry which is preliminary data.</text>
</comment>
<dbReference type="InterPro" id="IPR036388">
    <property type="entry name" value="WH-like_DNA-bd_sf"/>
</dbReference>
<dbReference type="PROSITE" id="PS50995">
    <property type="entry name" value="HTH_MARR_2"/>
    <property type="match status" value="1"/>
</dbReference>
<dbReference type="InterPro" id="IPR036390">
    <property type="entry name" value="WH_DNA-bd_sf"/>
</dbReference>
<reference evidence="2 3" key="1">
    <citation type="submission" date="2017-08" db="EMBL/GenBank/DDBJ databases">
        <title>Infants hospitalized years apart are colonized by the same room-sourced microbial strains.</title>
        <authorList>
            <person name="Brooks B."/>
            <person name="Olm M.R."/>
            <person name="Firek B.A."/>
            <person name="Baker R."/>
            <person name="Thomas B.C."/>
            <person name="Morowitz M.J."/>
            <person name="Banfield J.F."/>
        </authorList>
    </citation>
    <scope>NUCLEOTIDE SEQUENCE [LARGE SCALE GENOMIC DNA]</scope>
    <source>
        <strain evidence="2">S2_003_000_R2_14</strain>
    </source>
</reference>
<dbReference type="GO" id="GO:0003700">
    <property type="term" value="F:DNA-binding transcription factor activity"/>
    <property type="evidence" value="ECO:0007669"/>
    <property type="project" value="InterPro"/>
</dbReference>
<proteinExistence type="predicted"/>
<dbReference type="Proteomes" id="UP000249061">
    <property type="component" value="Unassembled WGS sequence"/>
</dbReference>
<dbReference type="GO" id="GO:0006950">
    <property type="term" value="P:response to stress"/>
    <property type="evidence" value="ECO:0007669"/>
    <property type="project" value="TreeGrafter"/>
</dbReference>
<dbReference type="EMBL" id="QFQP01000031">
    <property type="protein sequence ID" value="PZR07423.1"/>
    <property type="molecule type" value="Genomic_DNA"/>
</dbReference>
<dbReference type="Gene3D" id="1.10.10.10">
    <property type="entry name" value="Winged helix-like DNA-binding domain superfamily/Winged helix DNA-binding domain"/>
    <property type="match status" value="1"/>
</dbReference>
<dbReference type="PANTHER" id="PTHR33164:SF57">
    <property type="entry name" value="MARR-FAMILY TRANSCRIPTIONAL REGULATOR"/>
    <property type="match status" value="1"/>
</dbReference>
<dbReference type="InterPro" id="IPR000835">
    <property type="entry name" value="HTH_MarR-typ"/>
</dbReference>
<evidence type="ECO:0000313" key="2">
    <source>
        <dbReference type="EMBL" id="PZR07423.1"/>
    </source>
</evidence>
<evidence type="ECO:0000313" key="3">
    <source>
        <dbReference type="Proteomes" id="UP000249061"/>
    </source>
</evidence>
<dbReference type="AlphaFoldDB" id="A0A2W5T3F1"/>
<sequence length="145" mass="16100">MAKHEELKATWDRLTELRRKLVNEMAGGLKSLDAMDLTVPQSMVLFRLFEVGPQKVRELQQLTGRSQSATSALVNQLESRGLVTRGTKKDDARVTLVEATAKTRKLLGEVEGLRLKSFASAVDKVPPQVLKNFDSALRQLLSSLP</sequence>
<dbReference type="PANTHER" id="PTHR33164">
    <property type="entry name" value="TRANSCRIPTIONAL REGULATOR, MARR FAMILY"/>
    <property type="match status" value="1"/>
</dbReference>
<name>A0A2W5T3F1_9BACT</name>
<organism evidence="2 3">
    <name type="scientific">Archangium gephyra</name>
    <dbReference type="NCBI Taxonomy" id="48"/>
    <lineage>
        <taxon>Bacteria</taxon>
        <taxon>Pseudomonadati</taxon>
        <taxon>Myxococcota</taxon>
        <taxon>Myxococcia</taxon>
        <taxon>Myxococcales</taxon>
        <taxon>Cystobacterineae</taxon>
        <taxon>Archangiaceae</taxon>
        <taxon>Archangium</taxon>
    </lineage>
</organism>
<dbReference type="Pfam" id="PF01047">
    <property type="entry name" value="MarR"/>
    <property type="match status" value="1"/>
</dbReference>
<dbReference type="InterPro" id="IPR039422">
    <property type="entry name" value="MarR/SlyA-like"/>
</dbReference>
<feature type="domain" description="HTH marR-type" evidence="1">
    <location>
        <begin position="4"/>
        <end position="142"/>
    </location>
</feature>
<dbReference type="SMART" id="SM00347">
    <property type="entry name" value="HTH_MARR"/>
    <property type="match status" value="1"/>
</dbReference>